<dbReference type="Pfam" id="PF22725">
    <property type="entry name" value="GFO_IDH_MocA_C3"/>
    <property type="match status" value="1"/>
</dbReference>
<dbReference type="SUPFAM" id="SSF51735">
    <property type="entry name" value="NAD(P)-binding Rossmann-fold domains"/>
    <property type="match status" value="1"/>
</dbReference>
<dbReference type="SUPFAM" id="SSF55347">
    <property type="entry name" value="Glyceraldehyde-3-phosphate dehydrogenase-like, C-terminal domain"/>
    <property type="match status" value="1"/>
</dbReference>
<dbReference type="InterPro" id="IPR000683">
    <property type="entry name" value="Gfo/Idh/MocA-like_OxRdtase_N"/>
</dbReference>
<dbReference type="OrthoDB" id="9781966at2"/>
<organism evidence="3 4">
    <name type="scientific">Butyrivibrio proteoclasticus</name>
    <dbReference type="NCBI Taxonomy" id="43305"/>
    <lineage>
        <taxon>Bacteria</taxon>
        <taxon>Bacillati</taxon>
        <taxon>Bacillota</taxon>
        <taxon>Clostridia</taxon>
        <taxon>Lachnospirales</taxon>
        <taxon>Lachnospiraceae</taxon>
        <taxon>Butyrivibrio</taxon>
    </lineage>
</organism>
<dbReference type="Proteomes" id="UP000182624">
    <property type="component" value="Unassembled WGS sequence"/>
</dbReference>
<evidence type="ECO:0000259" key="1">
    <source>
        <dbReference type="Pfam" id="PF01408"/>
    </source>
</evidence>
<protein>
    <submittedName>
        <fullName evidence="3">Predicted dehydrogenase</fullName>
    </submittedName>
</protein>
<dbReference type="GO" id="GO:0000166">
    <property type="term" value="F:nucleotide binding"/>
    <property type="evidence" value="ECO:0007669"/>
    <property type="project" value="InterPro"/>
</dbReference>
<gene>
    <name evidence="3" type="ORF">SAMN04487928_12811</name>
</gene>
<proteinExistence type="predicted"/>
<dbReference type="Gene3D" id="3.40.50.720">
    <property type="entry name" value="NAD(P)-binding Rossmann-like Domain"/>
    <property type="match status" value="1"/>
</dbReference>
<evidence type="ECO:0000313" key="4">
    <source>
        <dbReference type="Proteomes" id="UP000182624"/>
    </source>
</evidence>
<evidence type="ECO:0000259" key="2">
    <source>
        <dbReference type="Pfam" id="PF22725"/>
    </source>
</evidence>
<feature type="domain" description="Gfo/Idh/MocA-like oxidoreductase N-terminal" evidence="1">
    <location>
        <begin position="5"/>
        <end position="123"/>
    </location>
</feature>
<sequence length="384" mass="42929">MEKVRLGIIGIGGMGTNHARSILEGKVPDMVLTAVSDTRPERLSFAEKELSKDLALYSDGKELIDSGDVDAVLVATPHYMHPDYVIYALSHGVHAITEKPAGVYTRQVKEMNEAAGKSDKVFAIMLNQRTNCVYRKLHEMIESGELGALKRMNWIITDWYRTQSYYDAAGWKATWAGEGGGVLINQCPHQLDLLQWLCGMPVKVRAFCHNAKWHDIEVEDDVTAYMEFENGATGVFVTTTGDAPGTNRLELTFEMGKIVCEDDKLIFDKLSESVFEHCKHEKEGFKKPDCTRVEIETDGLNEQHVGVLKAFADKILGKGELVAEGVEGINGLTLSNAMYLSSWLDETIELPFDEDLFFRELDKRIATSKLKEDKGIVFDTTGTY</sequence>
<dbReference type="Pfam" id="PF01408">
    <property type="entry name" value="GFO_IDH_MocA"/>
    <property type="match status" value="1"/>
</dbReference>
<dbReference type="InterPro" id="IPR052515">
    <property type="entry name" value="Gfo/Idh/MocA_Oxidoreductase"/>
</dbReference>
<feature type="domain" description="GFO/IDH/MocA-like oxidoreductase" evidence="2">
    <location>
        <begin position="134"/>
        <end position="258"/>
    </location>
</feature>
<dbReference type="InterPro" id="IPR036291">
    <property type="entry name" value="NAD(P)-bd_dom_sf"/>
</dbReference>
<dbReference type="AlphaFoldDB" id="A0A1I5X4S3"/>
<name>A0A1I5X4S3_9FIRM</name>
<accession>A0A1I5X4S3</accession>
<keyword evidence="4" id="KW-1185">Reference proteome</keyword>
<dbReference type="InterPro" id="IPR055170">
    <property type="entry name" value="GFO_IDH_MocA-like_dom"/>
</dbReference>
<dbReference type="RefSeq" id="WP_074890675.1">
    <property type="nucleotide sequence ID" value="NZ_FOXO01000028.1"/>
</dbReference>
<dbReference type="EMBL" id="FOXO01000028">
    <property type="protein sequence ID" value="SFQ26871.1"/>
    <property type="molecule type" value="Genomic_DNA"/>
</dbReference>
<dbReference type="PANTHER" id="PTHR43249">
    <property type="entry name" value="UDP-N-ACETYL-2-AMINO-2-DEOXY-D-GLUCURONATE OXIDASE"/>
    <property type="match status" value="1"/>
</dbReference>
<evidence type="ECO:0000313" key="3">
    <source>
        <dbReference type="EMBL" id="SFQ26871.1"/>
    </source>
</evidence>
<dbReference type="Gene3D" id="3.30.360.10">
    <property type="entry name" value="Dihydrodipicolinate Reductase, domain 2"/>
    <property type="match status" value="1"/>
</dbReference>
<reference evidence="4" key="1">
    <citation type="submission" date="2016-10" db="EMBL/GenBank/DDBJ databases">
        <authorList>
            <person name="Varghese N."/>
            <person name="Submissions S."/>
        </authorList>
    </citation>
    <scope>NUCLEOTIDE SEQUENCE [LARGE SCALE GENOMIC DNA]</scope>
    <source>
        <strain evidence="4">P18</strain>
    </source>
</reference>
<dbReference type="PANTHER" id="PTHR43249:SF1">
    <property type="entry name" value="D-GLUCOSIDE 3-DEHYDROGENASE"/>
    <property type="match status" value="1"/>
</dbReference>